<evidence type="ECO:0000256" key="1">
    <source>
        <dbReference type="SAM" id="Coils"/>
    </source>
</evidence>
<proteinExistence type="predicted"/>
<dbReference type="Gene3D" id="3.30.160.60">
    <property type="entry name" value="Classic Zinc Finger"/>
    <property type="match status" value="1"/>
</dbReference>
<keyword evidence="1" id="KW-0175">Coiled coil</keyword>
<organism evidence="2">
    <name type="scientific">viral metagenome</name>
    <dbReference type="NCBI Taxonomy" id="1070528"/>
    <lineage>
        <taxon>unclassified sequences</taxon>
        <taxon>metagenomes</taxon>
        <taxon>organismal metagenomes</taxon>
    </lineage>
</organism>
<evidence type="ECO:0008006" key="3">
    <source>
        <dbReference type="Google" id="ProtNLM"/>
    </source>
</evidence>
<feature type="coiled-coil region" evidence="1">
    <location>
        <begin position="90"/>
        <end position="121"/>
    </location>
</feature>
<reference evidence="2" key="1">
    <citation type="journal article" date="2020" name="Nature">
        <title>Giant virus diversity and host interactions through global metagenomics.</title>
        <authorList>
            <person name="Schulz F."/>
            <person name="Roux S."/>
            <person name="Paez-Espino D."/>
            <person name="Jungbluth S."/>
            <person name="Walsh D.A."/>
            <person name="Denef V.J."/>
            <person name="McMahon K.D."/>
            <person name="Konstantinidis K.T."/>
            <person name="Eloe-Fadrosh E.A."/>
            <person name="Kyrpides N.C."/>
            <person name="Woyke T."/>
        </authorList>
    </citation>
    <scope>NUCLEOTIDE SEQUENCE</scope>
    <source>
        <strain evidence="2">GVMAG-M-3300023179-62</strain>
    </source>
</reference>
<dbReference type="AlphaFoldDB" id="A0A6C0H372"/>
<evidence type="ECO:0000313" key="2">
    <source>
        <dbReference type="EMBL" id="QHT74857.1"/>
    </source>
</evidence>
<accession>A0A6C0H372</accession>
<protein>
    <recommendedName>
        <fullName evidence="3">C2H2-type domain-containing protein</fullName>
    </recommendedName>
</protein>
<name>A0A6C0H372_9ZZZZ</name>
<dbReference type="EMBL" id="MN739859">
    <property type="protein sequence ID" value="QHT74857.1"/>
    <property type="molecule type" value="Genomic_DNA"/>
</dbReference>
<sequence>MKCEFCNNEFTTKTSLIHHQKTAKYCIILQGTETDSLFICLKCNKKLSTQNRLYTHEQTCKKYMEDIIKKECEQKLAEKDRIISEQKLIIEEQKNIIKEFQDDQRKQNKDLTDRIQSMAEKAIAKPSTLNQNIINNMMPITDAHLQEHVQNLNPVHVQNGASGYAKYALEYPLKDMIVCTDFQRRNCKYKDENGNVVSDPEMTKITKRLFSAIKERNEELINEYSAELQAKWRSINESGNPGMDQEECDDFASKTNAALEFAMNILSQKRQTSEMADGMRPDLFYSFVRELAAGCYRSEK</sequence>